<name>A0A803PHZ3_CANSA</name>
<evidence type="ECO:0000313" key="2">
    <source>
        <dbReference type="Proteomes" id="UP000596661"/>
    </source>
</evidence>
<dbReference type="Gramene" id="evm.model.04.569">
    <property type="protein sequence ID" value="cds.evm.model.04.569"/>
    <property type="gene ID" value="evm.TU.04.569"/>
</dbReference>
<evidence type="ECO:0000313" key="1">
    <source>
        <dbReference type="EnsemblPlants" id="cds.evm.model.04.569"/>
    </source>
</evidence>
<reference evidence="1" key="2">
    <citation type="submission" date="2021-03" db="UniProtKB">
        <authorList>
            <consortium name="EnsemblPlants"/>
        </authorList>
    </citation>
    <scope>IDENTIFICATION</scope>
</reference>
<dbReference type="AlphaFoldDB" id="A0A803PHZ3"/>
<dbReference type="Proteomes" id="UP000596661">
    <property type="component" value="Chromosome 4"/>
</dbReference>
<proteinExistence type="predicted"/>
<protein>
    <submittedName>
        <fullName evidence="1">Uncharacterized protein</fullName>
    </submittedName>
</protein>
<dbReference type="EMBL" id="UZAU01000364">
    <property type="status" value="NOT_ANNOTATED_CDS"/>
    <property type="molecule type" value="Genomic_DNA"/>
</dbReference>
<keyword evidence="2" id="KW-1185">Reference proteome</keyword>
<accession>A0A803PHZ3</accession>
<dbReference type="EnsemblPlants" id="evm.model.04.569">
    <property type="protein sequence ID" value="cds.evm.model.04.569"/>
    <property type="gene ID" value="evm.TU.04.569"/>
</dbReference>
<organism evidence="1 2">
    <name type="scientific">Cannabis sativa</name>
    <name type="common">Hemp</name>
    <name type="synonym">Marijuana</name>
    <dbReference type="NCBI Taxonomy" id="3483"/>
    <lineage>
        <taxon>Eukaryota</taxon>
        <taxon>Viridiplantae</taxon>
        <taxon>Streptophyta</taxon>
        <taxon>Embryophyta</taxon>
        <taxon>Tracheophyta</taxon>
        <taxon>Spermatophyta</taxon>
        <taxon>Magnoliopsida</taxon>
        <taxon>eudicotyledons</taxon>
        <taxon>Gunneridae</taxon>
        <taxon>Pentapetalae</taxon>
        <taxon>rosids</taxon>
        <taxon>fabids</taxon>
        <taxon>Rosales</taxon>
        <taxon>Cannabaceae</taxon>
        <taxon>Cannabis</taxon>
    </lineage>
</organism>
<sequence>MACTRNAPLPPSAPRATATPTISSFVPLSASASIVSDAAPDIPSITTVPVVLLIVQELVVPTVDALIDFTVEASAILHSAPLIP</sequence>
<reference evidence="1" key="1">
    <citation type="submission" date="2018-11" db="EMBL/GenBank/DDBJ databases">
        <authorList>
            <person name="Grassa J C."/>
        </authorList>
    </citation>
    <scope>NUCLEOTIDE SEQUENCE [LARGE SCALE GENOMIC DNA]</scope>
</reference>